<dbReference type="EMBL" id="JAUEDM010000006">
    <property type="protein sequence ID" value="KAK3314684.1"/>
    <property type="molecule type" value="Genomic_DNA"/>
</dbReference>
<name>A0AAE0HY10_9PEZI</name>
<comment type="caution">
    <text evidence="1">The sequence shown here is derived from an EMBL/GenBank/DDBJ whole genome shotgun (WGS) entry which is preliminary data.</text>
</comment>
<dbReference type="Proteomes" id="UP001283341">
    <property type="component" value="Unassembled WGS sequence"/>
</dbReference>
<evidence type="ECO:0000313" key="2">
    <source>
        <dbReference type="Proteomes" id="UP001283341"/>
    </source>
</evidence>
<sequence length="71" mass="7625">MMTAVRAPFFLTSSSALMGSGDYHCLSRTETIASTFSSRMHPAHPSWSESMLTPAILTSYCSTASSNSTPM</sequence>
<gene>
    <name evidence="1" type="ORF">B0H66DRAFT_563368</name>
</gene>
<accession>A0AAE0HY10</accession>
<evidence type="ECO:0000313" key="1">
    <source>
        <dbReference type="EMBL" id="KAK3314684.1"/>
    </source>
</evidence>
<proteinExistence type="predicted"/>
<dbReference type="AlphaFoldDB" id="A0AAE0HY10"/>
<organism evidence="1 2">
    <name type="scientific">Apodospora peruviana</name>
    <dbReference type="NCBI Taxonomy" id="516989"/>
    <lineage>
        <taxon>Eukaryota</taxon>
        <taxon>Fungi</taxon>
        <taxon>Dikarya</taxon>
        <taxon>Ascomycota</taxon>
        <taxon>Pezizomycotina</taxon>
        <taxon>Sordariomycetes</taxon>
        <taxon>Sordariomycetidae</taxon>
        <taxon>Sordariales</taxon>
        <taxon>Lasiosphaeriaceae</taxon>
        <taxon>Apodospora</taxon>
    </lineage>
</organism>
<reference evidence="1" key="1">
    <citation type="journal article" date="2023" name="Mol. Phylogenet. Evol.">
        <title>Genome-scale phylogeny and comparative genomics of the fungal order Sordariales.</title>
        <authorList>
            <person name="Hensen N."/>
            <person name="Bonometti L."/>
            <person name="Westerberg I."/>
            <person name="Brannstrom I.O."/>
            <person name="Guillou S."/>
            <person name="Cros-Aarteil S."/>
            <person name="Calhoun S."/>
            <person name="Haridas S."/>
            <person name="Kuo A."/>
            <person name="Mondo S."/>
            <person name="Pangilinan J."/>
            <person name="Riley R."/>
            <person name="LaButti K."/>
            <person name="Andreopoulos B."/>
            <person name="Lipzen A."/>
            <person name="Chen C."/>
            <person name="Yan M."/>
            <person name="Daum C."/>
            <person name="Ng V."/>
            <person name="Clum A."/>
            <person name="Steindorff A."/>
            <person name="Ohm R.A."/>
            <person name="Martin F."/>
            <person name="Silar P."/>
            <person name="Natvig D.O."/>
            <person name="Lalanne C."/>
            <person name="Gautier V."/>
            <person name="Ament-Velasquez S.L."/>
            <person name="Kruys A."/>
            <person name="Hutchinson M.I."/>
            <person name="Powell A.J."/>
            <person name="Barry K."/>
            <person name="Miller A.N."/>
            <person name="Grigoriev I.V."/>
            <person name="Debuchy R."/>
            <person name="Gladieux P."/>
            <person name="Hiltunen Thoren M."/>
            <person name="Johannesson H."/>
        </authorList>
    </citation>
    <scope>NUCLEOTIDE SEQUENCE</scope>
    <source>
        <strain evidence="1">CBS 118394</strain>
    </source>
</reference>
<protein>
    <submittedName>
        <fullName evidence="1">Uncharacterized protein</fullName>
    </submittedName>
</protein>
<keyword evidence="2" id="KW-1185">Reference proteome</keyword>
<reference evidence="1" key="2">
    <citation type="submission" date="2023-06" db="EMBL/GenBank/DDBJ databases">
        <authorList>
            <consortium name="Lawrence Berkeley National Laboratory"/>
            <person name="Haridas S."/>
            <person name="Hensen N."/>
            <person name="Bonometti L."/>
            <person name="Westerberg I."/>
            <person name="Brannstrom I.O."/>
            <person name="Guillou S."/>
            <person name="Cros-Aarteil S."/>
            <person name="Calhoun S."/>
            <person name="Kuo A."/>
            <person name="Mondo S."/>
            <person name="Pangilinan J."/>
            <person name="Riley R."/>
            <person name="Labutti K."/>
            <person name="Andreopoulos B."/>
            <person name="Lipzen A."/>
            <person name="Chen C."/>
            <person name="Yanf M."/>
            <person name="Daum C."/>
            <person name="Ng V."/>
            <person name="Clum A."/>
            <person name="Steindorff A."/>
            <person name="Ohm R."/>
            <person name="Martin F."/>
            <person name="Silar P."/>
            <person name="Natvig D."/>
            <person name="Lalanne C."/>
            <person name="Gautier V."/>
            <person name="Ament-Velasquez S.L."/>
            <person name="Kruys A."/>
            <person name="Hutchinson M.I."/>
            <person name="Powell A.J."/>
            <person name="Barry K."/>
            <person name="Miller A.N."/>
            <person name="Grigoriev I.V."/>
            <person name="Debuchy R."/>
            <person name="Gladieux P."/>
            <person name="Thoren M.H."/>
            <person name="Johannesson H."/>
        </authorList>
    </citation>
    <scope>NUCLEOTIDE SEQUENCE</scope>
    <source>
        <strain evidence="1">CBS 118394</strain>
    </source>
</reference>